<comment type="catalytic activity">
    <reaction evidence="1">
        <text>Hydrolyzes the link between N-acetylmuramoyl residues and L-amino acid residues in certain cell-wall glycopeptides.</text>
        <dbReference type="EC" id="3.5.1.28"/>
    </reaction>
</comment>
<accession>A0A5B9EJJ0</accession>
<evidence type="ECO:0000259" key="5">
    <source>
        <dbReference type="SMART" id="SM00644"/>
    </source>
</evidence>
<organism evidence="6 7">
    <name type="scientific">Terriglobus albidus</name>
    <dbReference type="NCBI Taxonomy" id="1592106"/>
    <lineage>
        <taxon>Bacteria</taxon>
        <taxon>Pseudomonadati</taxon>
        <taxon>Acidobacteriota</taxon>
        <taxon>Terriglobia</taxon>
        <taxon>Terriglobales</taxon>
        <taxon>Acidobacteriaceae</taxon>
        <taxon>Terriglobus</taxon>
    </lineage>
</organism>
<evidence type="ECO:0000256" key="2">
    <source>
        <dbReference type="ARBA" id="ARBA00011901"/>
    </source>
</evidence>
<dbReference type="GO" id="GO:0009254">
    <property type="term" value="P:peptidoglycan turnover"/>
    <property type="evidence" value="ECO:0007669"/>
    <property type="project" value="TreeGrafter"/>
</dbReference>
<sequence length="244" mass="27174">MGGSAGSIRMAAVAATTSLPSSCNRRLISRTSWILRWVISMLTLDKQGVVREARVKVQLVPQIAHGPLQNVHAIVVHQTDSPTASGTIAGWRTGNRPDGAHFLIDKDGTTYQCVSLQQKCWHVGKIVSRCLLEKSCSKTESAWYDTATKRLRGHFSTLVQETHQHEKDKDYPDRYPVNEDSIGIEMVGNHIDDKTFETPAAEQQASLRWLVQELEATLHLLNTDVYRHSLISHKNPGEAAGAQW</sequence>
<evidence type="ECO:0000313" key="7">
    <source>
        <dbReference type="Proteomes" id="UP000321820"/>
    </source>
</evidence>
<evidence type="ECO:0000256" key="4">
    <source>
        <dbReference type="ARBA" id="ARBA00023316"/>
    </source>
</evidence>
<dbReference type="Pfam" id="PF01510">
    <property type="entry name" value="Amidase_2"/>
    <property type="match status" value="1"/>
</dbReference>
<dbReference type="Gene3D" id="3.40.80.10">
    <property type="entry name" value="Peptidoglycan recognition protein-like"/>
    <property type="match status" value="1"/>
</dbReference>
<keyword evidence="3" id="KW-0378">Hydrolase</keyword>
<dbReference type="SUPFAM" id="SSF55846">
    <property type="entry name" value="N-acetylmuramoyl-L-alanine amidase-like"/>
    <property type="match status" value="1"/>
</dbReference>
<evidence type="ECO:0000313" key="6">
    <source>
        <dbReference type="EMBL" id="QEE31060.1"/>
    </source>
</evidence>
<name>A0A5B9EJJ0_9BACT</name>
<dbReference type="EMBL" id="CP042806">
    <property type="protein sequence ID" value="QEE31060.1"/>
    <property type="molecule type" value="Genomic_DNA"/>
</dbReference>
<dbReference type="InterPro" id="IPR002502">
    <property type="entry name" value="Amidase_domain"/>
</dbReference>
<dbReference type="KEGG" id="talb:FTW19_25475"/>
<keyword evidence="4" id="KW-0961">Cell wall biogenesis/degradation</keyword>
<dbReference type="GO" id="GO:0009253">
    <property type="term" value="P:peptidoglycan catabolic process"/>
    <property type="evidence" value="ECO:0007669"/>
    <property type="project" value="InterPro"/>
</dbReference>
<dbReference type="CDD" id="cd06583">
    <property type="entry name" value="PGRP"/>
    <property type="match status" value="1"/>
</dbReference>
<dbReference type="InterPro" id="IPR051206">
    <property type="entry name" value="NAMLAA_amidase_2"/>
</dbReference>
<feature type="domain" description="N-acetylmuramoyl-L-alanine amidase" evidence="5">
    <location>
        <begin position="61"/>
        <end position="237"/>
    </location>
</feature>
<dbReference type="PANTHER" id="PTHR30417">
    <property type="entry name" value="N-ACETYLMURAMOYL-L-ALANINE AMIDASE AMID"/>
    <property type="match status" value="1"/>
</dbReference>
<evidence type="ECO:0000256" key="1">
    <source>
        <dbReference type="ARBA" id="ARBA00001561"/>
    </source>
</evidence>
<dbReference type="Proteomes" id="UP000321820">
    <property type="component" value="Chromosome"/>
</dbReference>
<protein>
    <recommendedName>
        <fullName evidence="2">N-acetylmuramoyl-L-alanine amidase</fullName>
        <ecNumber evidence="2">3.5.1.28</ecNumber>
    </recommendedName>
</protein>
<dbReference type="InterPro" id="IPR036505">
    <property type="entry name" value="Amidase/PGRP_sf"/>
</dbReference>
<dbReference type="PANTHER" id="PTHR30417:SF1">
    <property type="entry name" value="N-ACETYLMURAMOYL-L-ALANINE AMIDASE AMID"/>
    <property type="match status" value="1"/>
</dbReference>
<dbReference type="GO" id="GO:0008745">
    <property type="term" value="F:N-acetylmuramoyl-L-alanine amidase activity"/>
    <property type="evidence" value="ECO:0007669"/>
    <property type="project" value="UniProtKB-EC"/>
</dbReference>
<dbReference type="GO" id="GO:0071555">
    <property type="term" value="P:cell wall organization"/>
    <property type="evidence" value="ECO:0007669"/>
    <property type="project" value="UniProtKB-KW"/>
</dbReference>
<gene>
    <name evidence="6" type="ORF">FTW19_25475</name>
</gene>
<dbReference type="EC" id="3.5.1.28" evidence="2"/>
<dbReference type="AlphaFoldDB" id="A0A5B9EJJ0"/>
<keyword evidence="7" id="KW-1185">Reference proteome</keyword>
<dbReference type="SMART" id="SM00644">
    <property type="entry name" value="Ami_2"/>
    <property type="match status" value="1"/>
</dbReference>
<evidence type="ECO:0000256" key="3">
    <source>
        <dbReference type="ARBA" id="ARBA00022801"/>
    </source>
</evidence>
<proteinExistence type="predicted"/>
<dbReference type="OrthoDB" id="9794842at2"/>
<reference evidence="6 7" key="1">
    <citation type="submission" date="2019-08" db="EMBL/GenBank/DDBJ databases">
        <title>Complete genome sequence of Terriglobus albidus strain ORNL.</title>
        <authorList>
            <person name="Podar M."/>
        </authorList>
    </citation>
    <scope>NUCLEOTIDE SEQUENCE [LARGE SCALE GENOMIC DNA]</scope>
    <source>
        <strain evidence="6 7">ORNL</strain>
    </source>
</reference>